<feature type="transmembrane region" description="Helical" evidence="2">
    <location>
        <begin position="573"/>
        <end position="594"/>
    </location>
</feature>
<dbReference type="InterPro" id="IPR019196">
    <property type="entry name" value="ABC_transp_unknown"/>
</dbReference>
<protein>
    <recommendedName>
        <fullName evidence="7">ABC transporter</fullName>
    </recommendedName>
</protein>
<sequence>MRKALSLLSILLLAVLFVSTVLINNETLNRFRVDLTERKVYSLSEGTQEVLSDINEPVNLYYFFSETATKGMPGLRHYASRVESLLEEYEKRARGKIRLHKVDPVAFSEAEDKAAEFGLTAASMGKMGEAVYFGLAGTNTLDDQASIAFFDPQKEQFLEYDISKLIYQLSSPEPVSVAVVTDLPVAGGRAPATGPYASGMVFFEQLSQLFDVQVISPQADMIPDNTDVLVLIHPKELSEGMDYAIDQFAMSQGRILAFLDPYYESSGMMPSGQPQASAFPALFRQLGIEIQGVVLDPALGLDVRDQSAGVVKHLGILGLGQQELNSDEIVTANLEVINGASLGAISLSSDSPLTMQSLARSSANASLADAQEVAATASVQDLSQFLTEDVQSYTLMASLSGPVTSAFSEAPVEGPRHQASGDDARIMVVSDADMLADHLWVQQSNFFGESVYTPFANNGDLIINAIESLAGSRALTRIRSRGEFSRPFTRVQALEAKAQATFREREAQLQQELEEIEARLSQLQHQQGQSTALARTAEQQKILDSFIDKRANVRQSLRDIRYQLDRDIDALGYWLKLINIVLAPLVLVFVLFLMSRLLRKRAGKAYRGDQA</sequence>
<dbReference type="RefSeq" id="WP_189406045.1">
    <property type="nucleotide sequence ID" value="NZ_BMXP01000004.1"/>
</dbReference>
<keyword evidence="2" id="KW-0812">Transmembrane</keyword>
<reference evidence="5" key="1">
    <citation type="journal article" date="2014" name="Int. J. Syst. Evol. Microbiol.">
        <title>Complete genome sequence of Corynebacterium casei LMG S-19264T (=DSM 44701T), isolated from a smear-ripened cheese.</title>
        <authorList>
            <consortium name="US DOE Joint Genome Institute (JGI-PGF)"/>
            <person name="Walter F."/>
            <person name="Albersmeier A."/>
            <person name="Kalinowski J."/>
            <person name="Ruckert C."/>
        </authorList>
    </citation>
    <scope>NUCLEOTIDE SEQUENCE</scope>
    <source>
        <strain evidence="5">KCTC 22164</strain>
    </source>
</reference>
<dbReference type="Pfam" id="PF23357">
    <property type="entry name" value="DUF7088"/>
    <property type="match status" value="1"/>
</dbReference>
<evidence type="ECO:0000256" key="1">
    <source>
        <dbReference type="SAM" id="Coils"/>
    </source>
</evidence>
<evidence type="ECO:0000259" key="3">
    <source>
        <dbReference type="Pfam" id="PF09822"/>
    </source>
</evidence>
<feature type="domain" description="DUF7088" evidence="4">
    <location>
        <begin position="37"/>
        <end position="137"/>
    </location>
</feature>
<evidence type="ECO:0000256" key="2">
    <source>
        <dbReference type="SAM" id="Phobius"/>
    </source>
</evidence>
<keyword evidence="2" id="KW-1133">Transmembrane helix</keyword>
<evidence type="ECO:0000313" key="6">
    <source>
        <dbReference type="Proteomes" id="UP000631300"/>
    </source>
</evidence>
<dbReference type="InterPro" id="IPR055396">
    <property type="entry name" value="DUF7088"/>
</dbReference>
<proteinExistence type="predicted"/>
<evidence type="ECO:0008006" key="7">
    <source>
        <dbReference type="Google" id="ProtNLM"/>
    </source>
</evidence>
<keyword evidence="1" id="KW-0175">Coiled coil</keyword>
<comment type="caution">
    <text evidence="5">The sequence shown here is derived from an EMBL/GenBank/DDBJ whole genome shotgun (WGS) entry which is preliminary data.</text>
</comment>
<evidence type="ECO:0000313" key="5">
    <source>
        <dbReference type="EMBL" id="GGW86328.1"/>
    </source>
</evidence>
<dbReference type="Pfam" id="PF09822">
    <property type="entry name" value="ABC_transp_aux"/>
    <property type="match status" value="1"/>
</dbReference>
<dbReference type="AlphaFoldDB" id="A0A918JNL8"/>
<gene>
    <name evidence="5" type="ORF">GCM10007391_20000</name>
</gene>
<feature type="domain" description="ABC-type uncharacterised transport system" evidence="3">
    <location>
        <begin position="196"/>
        <end position="465"/>
    </location>
</feature>
<feature type="coiled-coil region" evidence="1">
    <location>
        <begin position="491"/>
        <end position="526"/>
    </location>
</feature>
<dbReference type="Proteomes" id="UP000631300">
    <property type="component" value="Unassembled WGS sequence"/>
</dbReference>
<reference evidence="5" key="2">
    <citation type="submission" date="2020-09" db="EMBL/GenBank/DDBJ databases">
        <authorList>
            <person name="Sun Q."/>
            <person name="Kim S."/>
        </authorList>
    </citation>
    <scope>NUCLEOTIDE SEQUENCE</scope>
    <source>
        <strain evidence="5">KCTC 22164</strain>
    </source>
</reference>
<accession>A0A918JNL8</accession>
<name>A0A918JNL8_9ALTE</name>
<organism evidence="5 6">
    <name type="scientific">Alteromonas halophila</name>
    <dbReference type="NCBI Taxonomy" id="516698"/>
    <lineage>
        <taxon>Bacteria</taxon>
        <taxon>Pseudomonadati</taxon>
        <taxon>Pseudomonadota</taxon>
        <taxon>Gammaproteobacteria</taxon>
        <taxon>Alteromonadales</taxon>
        <taxon>Alteromonadaceae</taxon>
        <taxon>Alteromonas/Salinimonas group</taxon>
        <taxon>Alteromonas</taxon>
    </lineage>
</organism>
<keyword evidence="6" id="KW-1185">Reference proteome</keyword>
<evidence type="ECO:0000259" key="4">
    <source>
        <dbReference type="Pfam" id="PF23357"/>
    </source>
</evidence>
<dbReference type="EMBL" id="BMXP01000004">
    <property type="protein sequence ID" value="GGW86328.1"/>
    <property type="molecule type" value="Genomic_DNA"/>
</dbReference>
<keyword evidence="2" id="KW-0472">Membrane</keyword>